<dbReference type="KEGG" id="mic:Mic7113_3593"/>
<feature type="signal peptide" evidence="2">
    <location>
        <begin position="1"/>
        <end position="32"/>
    </location>
</feature>
<feature type="compositionally biased region" description="Polar residues" evidence="1">
    <location>
        <begin position="123"/>
        <end position="154"/>
    </location>
</feature>
<evidence type="ECO:0000256" key="1">
    <source>
        <dbReference type="SAM" id="MobiDB-lite"/>
    </source>
</evidence>
<keyword evidence="4" id="KW-1185">Reference proteome</keyword>
<protein>
    <submittedName>
        <fullName evidence="3">Uncharacterized protein</fullName>
    </submittedName>
</protein>
<dbReference type="OrthoDB" id="518214at2"/>
<name>K9WIF5_9CYAN</name>
<gene>
    <name evidence="3" type="ORF">Mic7113_3593</name>
</gene>
<accession>K9WIF5</accession>
<keyword evidence="2" id="KW-0732">Signal</keyword>
<evidence type="ECO:0000256" key="2">
    <source>
        <dbReference type="SAM" id="SignalP"/>
    </source>
</evidence>
<evidence type="ECO:0000313" key="4">
    <source>
        <dbReference type="Proteomes" id="UP000010471"/>
    </source>
</evidence>
<reference evidence="3 4" key="1">
    <citation type="submission" date="2012-06" db="EMBL/GenBank/DDBJ databases">
        <title>Finished chromosome of genome of Microcoleus sp. PCC 7113.</title>
        <authorList>
            <consortium name="US DOE Joint Genome Institute"/>
            <person name="Gugger M."/>
            <person name="Coursin T."/>
            <person name="Rippka R."/>
            <person name="Tandeau De Marsac N."/>
            <person name="Huntemann M."/>
            <person name="Wei C.-L."/>
            <person name="Han J."/>
            <person name="Detter J.C."/>
            <person name="Han C."/>
            <person name="Tapia R."/>
            <person name="Chen A."/>
            <person name="Kyrpides N."/>
            <person name="Mavromatis K."/>
            <person name="Markowitz V."/>
            <person name="Szeto E."/>
            <person name="Ivanova N."/>
            <person name="Pagani I."/>
            <person name="Pati A."/>
            <person name="Goodwin L."/>
            <person name="Nordberg H.P."/>
            <person name="Cantor M.N."/>
            <person name="Hua S.X."/>
            <person name="Woyke T."/>
            <person name="Kerfeld C.A."/>
        </authorList>
    </citation>
    <scope>NUCLEOTIDE SEQUENCE [LARGE SCALE GENOMIC DNA]</scope>
    <source>
        <strain evidence="3 4">PCC 7113</strain>
    </source>
</reference>
<sequence length="177" mass="18384">MNVQHHKSSIKKIFSLVGVATASAFLGLPGFAQVTPNAGDMNQQLVAQGMPENELDNVCGGYEGNATSGGGYYCARGRMNGQSSNWGGDTQYRRTAPQSSSLREGNSTTGAGYPGTGVRPQGVDNNMNQDSNNPAGNFQNQTPSQEGSNMDNGGSTTGAGYPGSGVRPQGVDNNMNR</sequence>
<dbReference type="Proteomes" id="UP000010471">
    <property type="component" value="Chromosome"/>
</dbReference>
<dbReference type="RefSeq" id="WP_015183459.1">
    <property type="nucleotide sequence ID" value="NC_019738.1"/>
</dbReference>
<evidence type="ECO:0000313" key="3">
    <source>
        <dbReference type="EMBL" id="AFZ19317.1"/>
    </source>
</evidence>
<feature type="compositionally biased region" description="Polar residues" evidence="1">
    <location>
        <begin position="96"/>
        <end position="110"/>
    </location>
</feature>
<dbReference type="HOGENOM" id="CLU_1516224_0_0_3"/>
<feature type="chain" id="PRO_5003937969" evidence="2">
    <location>
        <begin position="33"/>
        <end position="177"/>
    </location>
</feature>
<proteinExistence type="predicted"/>
<dbReference type="EMBL" id="CP003630">
    <property type="protein sequence ID" value="AFZ19317.1"/>
    <property type="molecule type" value="Genomic_DNA"/>
</dbReference>
<dbReference type="AlphaFoldDB" id="K9WIF5"/>
<feature type="region of interest" description="Disordered" evidence="1">
    <location>
        <begin position="83"/>
        <end position="177"/>
    </location>
</feature>
<organism evidence="3 4">
    <name type="scientific">Allocoleopsis franciscana PCC 7113</name>
    <dbReference type="NCBI Taxonomy" id="1173027"/>
    <lineage>
        <taxon>Bacteria</taxon>
        <taxon>Bacillati</taxon>
        <taxon>Cyanobacteriota</taxon>
        <taxon>Cyanophyceae</taxon>
        <taxon>Coleofasciculales</taxon>
        <taxon>Coleofasciculaceae</taxon>
        <taxon>Allocoleopsis</taxon>
        <taxon>Allocoleopsis franciscana</taxon>
    </lineage>
</organism>